<dbReference type="Proteomes" id="UP000215539">
    <property type="component" value="Chromosome 1"/>
</dbReference>
<dbReference type="EMBL" id="LT906449">
    <property type="protein sequence ID" value="SNV01577.1"/>
    <property type="molecule type" value="Genomic_DNA"/>
</dbReference>
<feature type="region of interest" description="Disordered" evidence="1">
    <location>
        <begin position="89"/>
        <end position="137"/>
    </location>
</feature>
<feature type="compositionally biased region" description="Low complexity" evidence="1">
    <location>
        <begin position="119"/>
        <end position="130"/>
    </location>
</feature>
<feature type="compositionally biased region" description="Low complexity" evidence="1">
    <location>
        <begin position="92"/>
        <end position="109"/>
    </location>
</feature>
<evidence type="ECO:0000256" key="1">
    <source>
        <dbReference type="SAM" id="MobiDB-lite"/>
    </source>
</evidence>
<proteinExistence type="predicted"/>
<feature type="region of interest" description="Disordered" evidence="1">
    <location>
        <begin position="154"/>
        <end position="187"/>
    </location>
</feature>
<sequence length="187" mass="20518">MKKTSTTHKTLYGQLSLTGDANIDKLSINEIDIKVTALNVEILKDQQALSEYRKRYGSTSVVGAIEEERIKRNKELIAKLKTRRAQLVATGAKPVAPSAPKVTPKKPAVTPKPTPKPSVKPAETPKATPKPFEEKAGTPNWLLLGSAAAAAFFILKKDNGTPKTKSTRKPKTRTKRATRATHTKRRK</sequence>
<accession>A0AAX2GVM3</accession>
<feature type="compositionally biased region" description="Basic residues" evidence="1">
    <location>
        <begin position="165"/>
        <end position="187"/>
    </location>
</feature>
<evidence type="ECO:0000313" key="5">
    <source>
        <dbReference type="Proteomes" id="UP000215539"/>
    </source>
</evidence>
<dbReference type="AlphaFoldDB" id="A0AAX2GVM3"/>
<evidence type="ECO:0000313" key="4">
    <source>
        <dbReference type="Proteomes" id="UP000065822"/>
    </source>
</evidence>
<evidence type="ECO:0000313" key="2">
    <source>
        <dbReference type="EMBL" id="AMD85440.1"/>
    </source>
</evidence>
<gene>
    <name evidence="2" type="ORF">AXF12_07890</name>
    <name evidence="3" type="ORF">SAMEA44541418_00111</name>
</gene>
<organism evidence="3 5">
    <name type="scientific">Capnocytophaga haemolytica</name>
    <dbReference type="NCBI Taxonomy" id="45243"/>
    <lineage>
        <taxon>Bacteria</taxon>
        <taxon>Pseudomonadati</taxon>
        <taxon>Bacteroidota</taxon>
        <taxon>Flavobacteriia</taxon>
        <taxon>Flavobacteriales</taxon>
        <taxon>Flavobacteriaceae</taxon>
        <taxon>Capnocytophaga</taxon>
    </lineage>
</organism>
<dbReference type="KEGG" id="chg:AXF12_07890"/>
<keyword evidence="4" id="KW-1185">Reference proteome</keyword>
<reference evidence="3 5" key="2">
    <citation type="submission" date="2017-06" db="EMBL/GenBank/DDBJ databases">
        <authorList>
            <consortium name="Pathogen Informatics"/>
        </authorList>
    </citation>
    <scope>NUCLEOTIDE SEQUENCE [LARGE SCALE GENOMIC DNA]</scope>
    <source>
        <strain evidence="3 5">NCTC12947</strain>
    </source>
</reference>
<protein>
    <submittedName>
        <fullName evidence="3">Uncharacterized protein</fullName>
    </submittedName>
</protein>
<dbReference type="Proteomes" id="UP000065822">
    <property type="component" value="Chromosome"/>
</dbReference>
<name>A0AAX2GVM3_9FLAO</name>
<dbReference type="EMBL" id="CP014227">
    <property type="protein sequence ID" value="AMD85440.1"/>
    <property type="molecule type" value="Genomic_DNA"/>
</dbReference>
<dbReference type="RefSeq" id="WP_066430028.1">
    <property type="nucleotide sequence ID" value="NZ_CP014227.1"/>
</dbReference>
<reference evidence="2 4" key="1">
    <citation type="submission" date="2016-02" db="EMBL/GenBank/DDBJ databases">
        <authorList>
            <person name="Holder M.E."/>
            <person name="Ajami N.J."/>
            <person name="Petrosino J.F."/>
        </authorList>
    </citation>
    <scope>NUCLEOTIDE SEQUENCE [LARGE SCALE GENOMIC DNA]</scope>
    <source>
        <strain evidence="2 4">CCUG 32990</strain>
    </source>
</reference>
<evidence type="ECO:0000313" key="3">
    <source>
        <dbReference type="EMBL" id="SNV01577.1"/>
    </source>
</evidence>